<proteinExistence type="predicted"/>
<name>A0A5B9GGK9_9PROT</name>
<dbReference type="AlphaFoldDB" id="A0A5B9GGK9"/>
<evidence type="ECO:0000313" key="1">
    <source>
        <dbReference type="EMBL" id="QEE84649.1"/>
    </source>
</evidence>
<reference evidence="1 2" key="1">
    <citation type="submission" date="2019-08" db="EMBL/GenBank/DDBJ databases">
        <title>Acetobacter oryzioeni sp. nov., isolated from Korean rice wine vinegar.</title>
        <authorList>
            <person name="Baek J.H."/>
            <person name="Kim K.H."/>
            <person name="Jeon C.O."/>
            <person name="Han D.M."/>
        </authorList>
    </citation>
    <scope>NUCLEOTIDE SEQUENCE [LARGE SCALE GENOMIC DNA]</scope>
    <source>
        <strain evidence="1 2">B6</strain>
    </source>
</reference>
<sequence length="78" mass="9029">MQNRRTRSLYLAPKYGRMFYKLSFNIQGLWQDISPATQRPTRAEKRLGWASFIACKRAHAAPPPYGKNTERLLSKICA</sequence>
<accession>A0A5B9GGK9</accession>
<gene>
    <name evidence="1" type="ORF">EOV40_002435</name>
</gene>
<evidence type="ECO:0000313" key="2">
    <source>
        <dbReference type="Proteomes" id="UP000287027"/>
    </source>
</evidence>
<organism evidence="1 2">
    <name type="scientific">Acetobacter oryzoeni</name>
    <dbReference type="NCBI Taxonomy" id="2500548"/>
    <lineage>
        <taxon>Bacteria</taxon>
        <taxon>Pseudomonadati</taxon>
        <taxon>Pseudomonadota</taxon>
        <taxon>Alphaproteobacteria</taxon>
        <taxon>Acetobacterales</taxon>
        <taxon>Acetobacteraceae</taxon>
        <taxon>Acetobacter</taxon>
    </lineage>
</organism>
<dbReference type="EMBL" id="CP042808">
    <property type="protein sequence ID" value="QEE84649.1"/>
    <property type="molecule type" value="Genomic_DNA"/>
</dbReference>
<keyword evidence="2" id="KW-1185">Reference proteome</keyword>
<dbReference type="KEGG" id="aoy:EOV40_002435"/>
<dbReference type="Proteomes" id="UP000287027">
    <property type="component" value="Chromosome"/>
</dbReference>
<protein>
    <submittedName>
        <fullName evidence="1">Uncharacterized protein</fullName>
    </submittedName>
</protein>